<dbReference type="Proteomes" id="UP001499987">
    <property type="component" value="Unassembled WGS sequence"/>
</dbReference>
<name>A0ABN1U702_9ACTN</name>
<proteinExistence type="predicted"/>
<organism evidence="2 3">
    <name type="scientific">Kitasatospora arboriphila</name>
    <dbReference type="NCBI Taxonomy" id="258052"/>
    <lineage>
        <taxon>Bacteria</taxon>
        <taxon>Bacillati</taxon>
        <taxon>Actinomycetota</taxon>
        <taxon>Actinomycetes</taxon>
        <taxon>Kitasatosporales</taxon>
        <taxon>Streptomycetaceae</taxon>
        <taxon>Kitasatospora</taxon>
    </lineage>
</organism>
<gene>
    <name evidence="2" type="ORF">GCM10009663_75330</name>
</gene>
<dbReference type="Pfam" id="PF24722">
    <property type="entry name" value="DUF7674"/>
    <property type="match status" value="1"/>
</dbReference>
<evidence type="ECO:0000259" key="1">
    <source>
        <dbReference type="Pfam" id="PF24722"/>
    </source>
</evidence>
<evidence type="ECO:0000313" key="3">
    <source>
        <dbReference type="Proteomes" id="UP001499987"/>
    </source>
</evidence>
<dbReference type="InterPro" id="IPR056091">
    <property type="entry name" value="DUF7674"/>
</dbReference>
<evidence type="ECO:0000313" key="2">
    <source>
        <dbReference type="EMBL" id="GAA1125673.1"/>
    </source>
</evidence>
<sequence length="122" mass="13376">MATPDWCRQILAISDLLSVDETLPGTLLASSLGDSFASHAHELTTLQCEQVLAVIENMLATGSEQDRAAAATGFLEALLDAWDRGFELRTVWSSFGPISRSYCLEWNEFSGIASPEWMHVKA</sequence>
<comment type="caution">
    <text evidence="2">The sequence shown here is derived from an EMBL/GenBank/DDBJ whole genome shotgun (WGS) entry which is preliminary data.</text>
</comment>
<feature type="domain" description="DUF7674" evidence="1">
    <location>
        <begin position="29"/>
        <end position="107"/>
    </location>
</feature>
<protein>
    <recommendedName>
        <fullName evidence="1">DUF7674 domain-containing protein</fullName>
    </recommendedName>
</protein>
<accession>A0ABN1U702</accession>
<keyword evidence="3" id="KW-1185">Reference proteome</keyword>
<dbReference type="EMBL" id="BAAALD010000155">
    <property type="protein sequence ID" value="GAA1125673.1"/>
    <property type="molecule type" value="Genomic_DNA"/>
</dbReference>
<reference evidence="2 3" key="1">
    <citation type="journal article" date="2019" name="Int. J. Syst. Evol. Microbiol.">
        <title>The Global Catalogue of Microorganisms (GCM) 10K type strain sequencing project: providing services to taxonomists for standard genome sequencing and annotation.</title>
        <authorList>
            <consortium name="The Broad Institute Genomics Platform"/>
            <consortium name="The Broad Institute Genome Sequencing Center for Infectious Disease"/>
            <person name="Wu L."/>
            <person name="Ma J."/>
        </authorList>
    </citation>
    <scope>NUCLEOTIDE SEQUENCE [LARGE SCALE GENOMIC DNA]</scope>
    <source>
        <strain evidence="2 3">JCM 13002</strain>
    </source>
</reference>
<dbReference type="RefSeq" id="WP_344628272.1">
    <property type="nucleotide sequence ID" value="NZ_BAAALD010000155.1"/>
</dbReference>